<organism evidence="2 3">
    <name type="scientific">Bombella mellum</name>
    <dbReference type="NCBI Taxonomy" id="2039288"/>
    <lineage>
        <taxon>Bacteria</taxon>
        <taxon>Pseudomonadati</taxon>
        <taxon>Pseudomonadota</taxon>
        <taxon>Alphaproteobacteria</taxon>
        <taxon>Acetobacterales</taxon>
        <taxon>Acetobacteraceae</taxon>
        <taxon>Bombella</taxon>
    </lineage>
</organism>
<evidence type="ECO:0000313" key="2">
    <source>
        <dbReference type="EMBL" id="MBA5727465.1"/>
    </source>
</evidence>
<gene>
    <name evidence="2" type="ORF">CPA56_05660</name>
</gene>
<protein>
    <submittedName>
        <fullName evidence="2">Uncharacterized protein</fullName>
    </submittedName>
</protein>
<proteinExistence type="predicted"/>
<feature type="region of interest" description="Disordered" evidence="1">
    <location>
        <begin position="46"/>
        <end position="155"/>
    </location>
</feature>
<name>A0ABR5ZT76_9PROT</name>
<evidence type="ECO:0000313" key="3">
    <source>
        <dbReference type="Proteomes" id="UP000765338"/>
    </source>
</evidence>
<evidence type="ECO:0000256" key="1">
    <source>
        <dbReference type="SAM" id="MobiDB-lite"/>
    </source>
</evidence>
<dbReference type="EMBL" id="PDLY01000003">
    <property type="protein sequence ID" value="MBA5727465.1"/>
    <property type="molecule type" value="Genomic_DNA"/>
</dbReference>
<comment type="caution">
    <text evidence="2">The sequence shown here is derived from an EMBL/GenBank/DDBJ whole genome shotgun (WGS) entry which is preliminary data.</text>
</comment>
<feature type="compositionally biased region" description="Pro residues" evidence="1">
    <location>
        <begin position="67"/>
        <end position="76"/>
    </location>
</feature>
<feature type="compositionally biased region" description="Basic and acidic residues" evidence="1">
    <location>
        <begin position="81"/>
        <end position="90"/>
    </location>
</feature>
<dbReference type="Proteomes" id="UP000765338">
    <property type="component" value="Unassembled WGS sequence"/>
</dbReference>
<dbReference type="RefSeq" id="WP_182041060.1">
    <property type="nucleotide sequence ID" value="NZ_PDLY01000003.1"/>
</dbReference>
<keyword evidence="3" id="KW-1185">Reference proteome</keyword>
<reference evidence="2 3" key="1">
    <citation type="submission" date="2017-10" db="EMBL/GenBank/DDBJ databases">
        <authorList>
            <person name="Jakob F."/>
        </authorList>
    </citation>
    <scope>NUCLEOTIDE SEQUENCE [LARGE SCALE GENOMIC DNA]</scope>
    <source>
        <strain evidence="2 3">TMW 2.1889</strain>
    </source>
</reference>
<accession>A0ABR5ZT76</accession>
<sequence length="155" mass="16672">MASTKAMQSGNRNMTISSPLPLITFMLLELLTGAGQTALAQGFYGGSEYLLKPPPPPPPAAGEFTRLPPPPPPPPALAETWQRDGYRHNDQPAPWAGPLWGSYLPPRPSRQNGWDEPPFIPWGGYIPTQLPTSPGMAYPPAAPSRSCIDQTCTSP</sequence>